<feature type="compositionally biased region" description="Basic and acidic residues" evidence="1">
    <location>
        <begin position="31"/>
        <end position="40"/>
    </location>
</feature>
<reference evidence="2" key="1">
    <citation type="journal article" date="2020" name="ACS Chem. Biol.">
        <title>Genome Mining and Heterologous Expression Reveal Two Distinct Families of Lasso Peptides Highly Conserved in Endofungal Bacteria.</title>
        <authorList>
            <person name="Bratovanov E.V."/>
            <person name="Ishida K."/>
            <person name="Heinze B."/>
            <person name="Pidot S.J."/>
            <person name="Stinear T.P."/>
            <person name="Hegemann J.D."/>
            <person name="Marahiel M.A."/>
            <person name="Hertweck C."/>
        </authorList>
    </citation>
    <scope>NUCLEOTIDE SEQUENCE</scope>
    <source>
        <strain evidence="2">B6</strain>
    </source>
</reference>
<protein>
    <submittedName>
        <fullName evidence="2">Uncharacterized protein</fullName>
    </submittedName>
</protein>
<evidence type="ECO:0000256" key="1">
    <source>
        <dbReference type="SAM" id="MobiDB-lite"/>
    </source>
</evidence>
<dbReference type="EMBL" id="MN695287">
    <property type="protein sequence ID" value="QGY72858.1"/>
    <property type="molecule type" value="Genomic_DNA"/>
</dbReference>
<name>A0A6B9HDF1_9BURK</name>
<evidence type="ECO:0000313" key="2">
    <source>
        <dbReference type="EMBL" id="QGY72858.1"/>
    </source>
</evidence>
<accession>A0A6B9HDF1</accession>
<proteinExistence type="predicted"/>
<dbReference type="AlphaFoldDB" id="A0A6B9HDF1"/>
<organism evidence="2">
    <name type="scientific">Mycetohabitans sp</name>
    <dbReference type="NCBI Taxonomy" id="2571162"/>
    <lineage>
        <taxon>Bacteria</taxon>
        <taxon>Pseudomonadati</taxon>
        <taxon>Pseudomonadota</taxon>
        <taxon>Betaproteobacteria</taxon>
        <taxon>Burkholderiales</taxon>
        <taxon>Burkholderiaceae</taxon>
        <taxon>Mycetohabitans</taxon>
    </lineage>
</organism>
<sequence length="92" mass="10576">MRLVDDACARCRSARGSVCTLRAIRNRKHEPRQPVDSERVHRGRARPGHPSVNAEQKSWRDNVLSNEGGEKLQKNVRTTEATSLVYYKNKLY</sequence>
<feature type="region of interest" description="Disordered" evidence="1">
    <location>
        <begin position="27"/>
        <end position="74"/>
    </location>
</feature>